<reference evidence="1 2" key="1">
    <citation type="submission" date="2020-08" db="EMBL/GenBank/DDBJ databases">
        <title>Sphingobacterium sp. DN00404 isolated from aquaculture water.</title>
        <authorList>
            <person name="Zhang M."/>
        </authorList>
    </citation>
    <scope>NUCLEOTIDE SEQUENCE [LARGE SCALE GENOMIC DNA]</scope>
    <source>
        <strain evidence="1 2">KCTC 42746</strain>
    </source>
</reference>
<sequence>MTKYNRFPISIFLLLALFISGCEKGKEDIIDDVPPEIHIDFGEAFPIQCSTLKKGEKFAFRARFSDNTELGTYSLDIHHNFDHHSHTTEFEECNLQPKKDPLKPFLFIRSYDIPKGQKSYEAVQEIEIPSDIDAGDYHFMIMVTDATGWSKMIGLSIKIE</sequence>
<evidence type="ECO:0000313" key="2">
    <source>
        <dbReference type="Proteomes" id="UP000651112"/>
    </source>
</evidence>
<dbReference type="InterPro" id="IPR027829">
    <property type="entry name" value="DUF4625"/>
</dbReference>
<keyword evidence="2" id="KW-1185">Reference proteome</keyword>
<organism evidence="1 2">
    <name type="scientific">Sphingobacterium chuzhouense</name>
    <dbReference type="NCBI Taxonomy" id="1742264"/>
    <lineage>
        <taxon>Bacteria</taxon>
        <taxon>Pseudomonadati</taxon>
        <taxon>Bacteroidota</taxon>
        <taxon>Sphingobacteriia</taxon>
        <taxon>Sphingobacteriales</taxon>
        <taxon>Sphingobacteriaceae</taxon>
        <taxon>Sphingobacterium</taxon>
    </lineage>
</organism>
<dbReference type="PROSITE" id="PS51257">
    <property type="entry name" value="PROKAR_LIPOPROTEIN"/>
    <property type="match status" value="1"/>
</dbReference>
<dbReference type="EMBL" id="JACNYL010000001">
    <property type="protein sequence ID" value="MBD1420968.1"/>
    <property type="molecule type" value="Genomic_DNA"/>
</dbReference>
<dbReference type="Proteomes" id="UP000651112">
    <property type="component" value="Unassembled WGS sequence"/>
</dbReference>
<protein>
    <submittedName>
        <fullName evidence="1">DUF4625 domain-containing protein</fullName>
    </submittedName>
</protein>
<proteinExistence type="predicted"/>
<dbReference type="Pfam" id="PF15418">
    <property type="entry name" value="DUF4625"/>
    <property type="match status" value="1"/>
</dbReference>
<gene>
    <name evidence="1" type="ORF">H8B21_05200</name>
</gene>
<evidence type="ECO:0000313" key="1">
    <source>
        <dbReference type="EMBL" id="MBD1420968.1"/>
    </source>
</evidence>
<accession>A0ABR7XP75</accession>
<name>A0ABR7XP75_9SPHI</name>
<comment type="caution">
    <text evidence="1">The sequence shown here is derived from an EMBL/GenBank/DDBJ whole genome shotgun (WGS) entry which is preliminary data.</text>
</comment>
<dbReference type="RefSeq" id="WP_190312690.1">
    <property type="nucleotide sequence ID" value="NZ_JACNYL010000001.1"/>
</dbReference>